<evidence type="ECO:0000313" key="2">
    <source>
        <dbReference type="EMBL" id="GAA3530051.1"/>
    </source>
</evidence>
<dbReference type="InterPro" id="IPR041629">
    <property type="entry name" value="SCP_3"/>
</dbReference>
<proteinExistence type="predicted"/>
<reference evidence="3" key="1">
    <citation type="journal article" date="2019" name="Int. J. Syst. Evol. Microbiol.">
        <title>The Global Catalogue of Microorganisms (GCM) 10K type strain sequencing project: providing services to taxonomists for standard genome sequencing and annotation.</title>
        <authorList>
            <consortium name="The Broad Institute Genomics Platform"/>
            <consortium name="The Broad Institute Genome Sequencing Center for Infectious Disease"/>
            <person name="Wu L."/>
            <person name="Ma J."/>
        </authorList>
    </citation>
    <scope>NUCLEOTIDE SEQUENCE [LARGE SCALE GENOMIC DNA]</scope>
    <source>
        <strain evidence="3">JCM 17460</strain>
    </source>
</reference>
<name>A0ABP6V8G2_9ACTN</name>
<evidence type="ECO:0000313" key="3">
    <source>
        <dbReference type="Proteomes" id="UP001500301"/>
    </source>
</evidence>
<dbReference type="EMBL" id="BAABBB010000009">
    <property type="protein sequence ID" value="GAA3530051.1"/>
    <property type="molecule type" value="Genomic_DNA"/>
</dbReference>
<feature type="domain" description="Bacterial SCP orthologue" evidence="1">
    <location>
        <begin position="26"/>
        <end position="118"/>
    </location>
</feature>
<dbReference type="Proteomes" id="UP001500301">
    <property type="component" value="Unassembled WGS sequence"/>
</dbReference>
<accession>A0ABP6V8G2</accession>
<dbReference type="Pfam" id="PF17844">
    <property type="entry name" value="SCP_3"/>
    <property type="match status" value="1"/>
</dbReference>
<comment type="caution">
    <text evidence="2">The sequence shown here is derived from an EMBL/GenBank/DDBJ whole genome shotgun (WGS) entry which is preliminary data.</text>
</comment>
<sequence>MPARLKPAAAGDVAAALARVDAGTSERADLRLLTKHFLALLETRAPGRSVEVRVPPYAAVQVIEGVRHTRGTPPAVIETDAATWIALATGRLAWADAVEDARVRASGERTDLTPYLPLP</sequence>
<evidence type="ECO:0000259" key="1">
    <source>
        <dbReference type="Pfam" id="PF17844"/>
    </source>
</evidence>
<protein>
    <recommendedName>
        <fullName evidence="1">Bacterial SCP orthologue domain-containing protein</fullName>
    </recommendedName>
</protein>
<gene>
    <name evidence="2" type="ORF">GCM10022263_18380</name>
</gene>
<dbReference type="RefSeq" id="WP_218233036.1">
    <property type="nucleotide sequence ID" value="NZ_BAABBB010000009.1"/>
</dbReference>
<organism evidence="2 3">
    <name type="scientific">Nocardioides daeguensis</name>
    <dbReference type="NCBI Taxonomy" id="908359"/>
    <lineage>
        <taxon>Bacteria</taxon>
        <taxon>Bacillati</taxon>
        <taxon>Actinomycetota</taxon>
        <taxon>Actinomycetes</taxon>
        <taxon>Propionibacteriales</taxon>
        <taxon>Nocardioidaceae</taxon>
        <taxon>Nocardioides</taxon>
    </lineage>
</organism>
<keyword evidence="3" id="KW-1185">Reference proteome</keyword>